<evidence type="ECO:0000313" key="2">
    <source>
        <dbReference type="EMBL" id="OGY99768.1"/>
    </source>
</evidence>
<protein>
    <recommendedName>
        <fullName evidence="1">Homing endonuclease LAGLIDADG domain-containing protein</fullName>
    </recommendedName>
</protein>
<dbReference type="Pfam" id="PF00961">
    <property type="entry name" value="LAGLIDADG_1"/>
    <property type="match status" value="1"/>
</dbReference>
<evidence type="ECO:0000313" key="3">
    <source>
        <dbReference type="Proteomes" id="UP000178880"/>
    </source>
</evidence>
<accession>A0A1G2CEE2</accession>
<proteinExistence type="predicted"/>
<sequence>MPNIVQKSTVSFEYIRGLIDGEGCFTFCNVGSAGSKKNKKRIPAFIFSMSKRDKDLLFKIKEKLKLSNKIYEYPARKTKDGYVRSPMTMIIIRDLGQLKNTIIPLCYEKLVGYKSKQFHDWINKIGSDPMVPTSYKLVSRLFSSGFYDNDKRFVD</sequence>
<dbReference type="GO" id="GO:0004519">
    <property type="term" value="F:endonuclease activity"/>
    <property type="evidence" value="ECO:0007669"/>
    <property type="project" value="InterPro"/>
</dbReference>
<name>A0A1G2CEE2_9BACT</name>
<dbReference type="Proteomes" id="UP000178880">
    <property type="component" value="Unassembled WGS sequence"/>
</dbReference>
<organism evidence="2 3">
    <name type="scientific">Candidatus Liptonbacteria bacterium RIFCSPLOWO2_01_FULL_52_25</name>
    <dbReference type="NCBI Taxonomy" id="1798650"/>
    <lineage>
        <taxon>Bacteria</taxon>
        <taxon>Candidatus Liptoniibacteriota</taxon>
    </lineage>
</organism>
<reference evidence="2 3" key="1">
    <citation type="journal article" date="2016" name="Nat. Commun.">
        <title>Thousands of microbial genomes shed light on interconnected biogeochemical processes in an aquifer system.</title>
        <authorList>
            <person name="Anantharaman K."/>
            <person name="Brown C.T."/>
            <person name="Hug L.A."/>
            <person name="Sharon I."/>
            <person name="Castelle C.J."/>
            <person name="Probst A.J."/>
            <person name="Thomas B.C."/>
            <person name="Singh A."/>
            <person name="Wilkins M.J."/>
            <person name="Karaoz U."/>
            <person name="Brodie E.L."/>
            <person name="Williams K.H."/>
            <person name="Hubbard S.S."/>
            <person name="Banfield J.F."/>
        </authorList>
    </citation>
    <scope>NUCLEOTIDE SEQUENCE [LARGE SCALE GENOMIC DNA]</scope>
</reference>
<evidence type="ECO:0000259" key="1">
    <source>
        <dbReference type="Pfam" id="PF00961"/>
    </source>
</evidence>
<feature type="domain" description="Homing endonuclease LAGLIDADG" evidence="1">
    <location>
        <begin position="16"/>
        <end position="123"/>
    </location>
</feature>
<gene>
    <name evidence="2" type="ORF">A2945_02110</name>
</gene>
<comment type="caution">
    <text evidence="2">The sequence shown here is derived from an EMBL/GenBank/DDBJ whole genome shotgun (WGS) entry which is preliminary data.</text>
</comment>
<dbReference type="InterPro" id="IPR004860">
    <property type="entry name" value="LAGLIDADG_dom"/>
</dbReference>
<dbReference type="InterPro" id="IPR027434">
    <property type="entry name" value="Homing_endonucl"/>
</dbReference>
<dbReference type="EMBL" id="MHLA01000013">
    <property type="protein sequence ID" value="OGY99768.1"/>
    <property type="molecule type" value="Genomic_DNA"/>
</dbReference>
<dbReference type="SUPFAM" id="SSF55608">
    <property type="entry name" value="Homing endonucleases"/>
    <property type="match status" value="1"/>
</dbReference>
<dbReference type="Gene3D" id="3.10.28.10">
    <property type="entry name" value="Homing endonucleases"/>
    <property type="match status" value="1"/>
</dbReference>
<dbReference type="AlphaFoldDB" id="A0A1G2CEE2"/>